<dbReference type="SUPFAM" id="SSF141986">
    <property type="entry name" value="LD-carboxypeptidase A C-terminal domain-like"/>
    <property type="match status" value="1"/>
</dbReference>
<dbReference type="PANTHER" id="PTHR30237">
    <property type="entry name" value="MURAMOYLTETRAPEPTIDE CARBOXYPEPTIDASE"/>
    <property type="match status" value="1"/>
</dbReference>
<dbReference type="PANTHER" id="PTHR30237:SF2">
    <property type="entry name" value="MUREIN TETRAPEPTIDE CARBOXYPEPTIDASE"/>
    <property type="match status" value="1"/>
</dbReference>
<dbReference type="Pfam" id="PF02016">
    <property type="entry name" value="Peptidase_S66"/>
    <property type="match status" value="1"/>
</dbReference>
<keyword evidence="4" id="KW-0378">Hydrolase</keyword>
<dbReference type="SUPFAM" id="SSF52317">
    <property type="entry name" value="Class I glutamine amidotransferase-like"/>
    <property type="match status" value="1"/>
</dbReference>
<dbReference type="AlphaFoldDB" id="A0A848J5Z2"/>
<dbReference type="PIRSF" id="PIRSF028757">
    <property type="entry name" value="LD-carboxypeptidase"/>
    <property type="match status" value="1"/>
</dbReference>
<dbReference type="Proteomes" id="UP000559010">
    <property type="component" value="Unassembled WGS sequence"/>
</dbReference>
<evidence type="ECO:0000259" key="8">
    <source>
        <dbReference type="Pfam" id="PF17676"/>
    </source>
</evidence>
<proteinExistence type="inferred from homology"/>
<feature type="active site" description="Charge relay system" evidence="6">
    <location>
        <position position="204"/>
    </location>
</feature>
<comment type="caution">
    <text evidence="9">The sequence shown here is derived from an EMBL/GenBank/DDBJ whole genome shotgun (WGS) entry which is preliminary data.</text>
</comment>
<dbReference type="Gene3D" id="3.50.30.60">
    <property type="entry name" value="LD-carboxypeptidase A C-terminal domain-like"/>
    <property type="match status" value="1"/>
</dbReference>
<evidence type="ECO:0000313" key="9">
    <source>
        <dbReference type="EMBL" id="NMM49789.1"/>
    </source>
</evidence>
<keyword evidence="2 9" id="KW-0121">Carboxypeptidase</keyword>
<dbReference type="InterPro" id="IPR003507">
    <property type="entry name" value="S66_fam"/>
</dbReference>
<evidence type="ECO:0000256" key="1">
    <source>
        <dbReference type="ARBA" id="ARBA00010233"/>
    </source>
</evidence>
<gene>
    <name evidence="9" type="ORF">HH304_15380</name>
</gene>
<dbReference type="Pfam" id="PF17676">
    <property type="entry name" value="Peptidase_S66C"/>
    <property type="match status" value="1"/>
</dbReference>
<dbReference type="GO" id="GO:0004180">
    <property type="term" value="F:carboxypeptidase activity"/>
    <property type="evidence" value="ECO:0007669"/>
    <property type="project" value="UniProtKB-KW"/>
</dbReference>
<evidence type="ECO:0000256" key="4">
    <source>
        <dbReference type="ARBA" id="ARBA00022801"/>
    </source>
</evidence>
<feature type="domain" description="LD-carboxypeptidase N-terminal" evidence="7">
    <location>
        <begin position="13"/>
        <end position="127"/>
    </location>
</feature>
<feature type="domain" description="LD-carboxypeptidase C-terminal" evidence="8">
    <location>
        <begin position="172"/>
        <end position="289"/>
    </location>
</feature>
<comment type="similarity">
    <text evidence="1">Belongs to the peptidase S66 family.</text>
</comment>
<evidence type="ECO:0000256" key="6">
    <source>
        <dbReference type="PIRSR" id="PIRSR028757-1"/>
    </source>
</evidence>
<dbReference type="Gene3D" id="3.40.50.10740">
    <property type="entry name" value="Class I glutamine amidotransferase-like"/>
    <property type="match status" value="1"/>
</dbReference>
<keyword evidence="5" id="KW-0720">Serine protease</keyword>
<dbReference type="GO" id="GO:0008236">
    <property type="term" value="F:serine-type peptidase activity"/>
    <property type="evidence" value="ECO:0007669"/>
    <property type="project" value="UniProtKB-KW"/>
</dbReference>
<dbReference type="InterPro" id="IPR040921">
    <property type="entry name" value="Peptidase_S66C"/>
</dbReference>
<dbReference type="InterPro" id="IPR027461">
    <property type="entry name" value="Carboxypeptidase_A_C_sf"/>
</dbReference>
<accession>A0A848J5Z2</accession>
<reference evidence="9 10" key="1">
    <citation type="submission" date="2020-04" db="EMBL/GenBank/DDBJ databases">
        <title>Flammeovirgaceae bacterium KN852 isolated from deep sea.</title>
        <authorList>
            <person name="Zhang D.-C."/>
        </authorList>
    </citation>
    <scope>NUCLEOTIDE SEQUENCE [LARGE SCALE GENOMIC DNA]</scope>
    <source>
        <strain evidence="9 10">KN852</strain>
    </source>
</reference>
<dbReference type="GO" id="GO:0006508">
    <property type="term" value="P:proteolysis"/>
    <property type="evidence" value="ECO:0007669"/>
    <property type="project" value="UniProtKB-KW"/>
</dbReference>
<dbReference type="EMBL" id="JABBNU010000009">
    <property type="protein sequence ID" value="NMM49789.1"/>
    <property type="molecule type" value="Genomic_DNA"/>
</dbReference>
<protein>
    <submittedName>
        <fullName evidence="9">LD-carboxypeptidase</fullName>
    </submittedName>
</protein>
<dbReference type="RefSeq" id="WP_169683227.1">
    <property type="nucleotide sequence ID" value="NZ_JABBNU010000009.1"/>
</dbReference>
<evidence type="ECO:0000313" key="10">
    <source>
        <dbReference type="Proteomes" id="UP000559010"/>
    </source>
</evidence>
<dbReference type="InterPro" id="IPR027478">
    <property type="entry name" value="LdcA_N"/>
</dbReference>
<evidence type="ECO:0000256" key="5">
    <source>
        <dbReference type="ARBA" id="ARBA00022825"/>
    </source>
</evidence>
<feature type="active site" description="Nucleophile" evidence="6">
    <location>
        <position position="109"/>
    </location>
</feature>
<evidence type="ECO:0000256" key="3">
    <source>
        <dbReference type="ARBA" id="ARBA00022670"/>
    </source>
</evidence>
<evidence type="ECO:0000256" key="2">
    <source>
        <dbReference type="ARBA" id="ARBA00022645"/>
    </source>
</evidence>
<dbReference type="CDD" id="cd07025">
    <property type="entry name" value="Peptidase_S66"/>
    <property type="match status" value="1"/>
</dbReference>
<dbReference type="InterPro" id="IPR040449">
    <property type="entry name" value="Peptidase_S66_N"/>
</dbReference>
<organism evidence="9 10">
    <name type="scientific">Marinigracilibium pacificum</name>
    <dbReference type="NCBI Taxonomy" id="2729599"/>
    <lineage>
        <taxon>Bacteria</taxon>
        <taxon>Pseudomonadati</taxon>
        <taxon>Bacteroidota</taxon>
        <taxon>Cytophagia</taxon>
        <taxon>Cytophagales</taxon>
        <taxon>Flammeovirgaceae</taxon>
        <taxon>Marinigracilibium</taxon>
    </lineage>
</organism>
<evidence type="ECO:0000259" key="7">
    <source>
        <dbReference type="Pfam" id="PF02016"/>
    </source>
</evidence>
<feature type="active site" description="Charge relay system" evidence="6">
    <location>
        <position position="274"/>
    </location>
</feature>
<name>A0A848J5Z2_9BACT</name>
<sequence length="302" mass="33735">MIIPSFLNKGDKIAIIATARAVDRELVEYAIDIINSWGLKVITGNHLYERNFRFGGTDDQRIADLQWAISNTEIKAVFCVRGGYGTTRIIDNIDLKPLFKHPKWILGFSDVTTLLLGLERIGVASIHSPMPALFKSKTDSKAVNSVKDFLMTKTDYVISWKTTSLCSDANCTGSLVGGNLSMIANNIGTETFPLSFKNKVLFIEEVGEDLYKIDRYMVQLKRAGVLRELSGLIVGSITDIPYDEEPFGLEVNEIIESHIKEYNYPVYYGAPFGHCMENYPVPVGMQADISVENGKTFLSIRK</sequence>
<keyword evidence="10" id="KW-1185">Reference proteome</keyword>
<dbReference type="InterPro" id="IPR029062">
    <property type="entry name" value="Class_I_gatase-like"/>
</dbReference>
<keyword evidence="3" id="KW-0645">Protease</keyword>